<dbReference type="InterPro" id="IPR051963">
    <property type="entry name" value="Adhesion_GPCR_A"/>
</dbReference>
<comment type="caution">
    <text evidence="11">The sequence shown here is derived from an EMBL/GenBank/DDBJ whole genome shotgun (WGS) entry which is preliminary data.</text>
</comment>
<feature type="transmembrane region" description="Helical" evidence="8">
    <location>
        <begin position="221"/>
        <end position="243"/>
    </location>
</feature>
<dbReference type="OrthoDB" id="10031018at2759"/>
<evidence type="ECO:0000256" key="8">
    <source>
        <dbReference type="SAM" id="Phobius"/>
    </source>
</evidence>
<feature type="transmembrane region" description="Helical" evidence="8">
    <location>
        <begin position="290"/>
        <end position="310"/>
    </location>
</feature>
<dbReference type="InterPro" id="IPR046338">
    <property type="entry name" value="GAIN_dom_sf"/>
</dbReference>
<evidence type="ECO:0000256" key="6">
    <source>
        <dbReference type="ARBA" id="ARBA00023157"/>
    </source>
</evidence>
<dbReference type="AlphaFoldDB" id="A0A9W9YK28"/>
<proteinExistence type="inferred from homology"/>
<evidence type="ECO:0000256" key="2">
    <source>
        <dbReference type="ARBA" id="ARBA00007343"/>
    </source>
</evidence>
<evidence type="ECO:0000313" key="11">
    <source>
        <dbReference type="EMBL" id="KAJ7354785.1"/>
    </source>
</evidence>
<dbReference type="GO" id="GO:0005886">
    <property type="term" value="C:plasma membrane"/>
    <property type="evidence" value="ECO:0007669"/>
    <property type="project" value="TreeGrafter"/>
</dbReference>
<dbReference type="InterPro" id="IPR000832">
    <property type="entry name" value="GPCR_2_secretin-like"/>
</dbReference>
<evidence type="ECO:0000259" key="9">
    <source>
        <dbReference type="PROSITE" id="PS50221"/>
    </source>
</evidence>
<keyword evidence="7" id="KW-0675">Receptor</keyword>
<dbReference type="EMBL" id="MU827333">
    <property type="protein sequence ID" value="KAJ7354785.1"/>
    <property type="molecule type" value="Genomic_DNA"/>
</dbReference>
<dbReference type="Gene3D" id="1.20.1070.10">
    <property type="entry name" value="Rhodopsin 7-helix transmembrane proteins"/>
    <property type="match status" value="1"/>
</dbReference>
<dbReference type="GO" id="GO:0007166">
    <property type="term" value="P:cell surface receptor signaling pathway"/>
    <property type="evidence" value="ECO:0007669"/>
    <property type="project" value="InterPro"/>
</dbReference>
<dbReference type="InterPro" id="IPR017981">
    <property type="entry name" value="GPCR_2-like_7TM"/>
</dbReference>
<dbReference type="GO" id="GO:0004930">
    <property type="term" value="F:G protein-coupled receptor activity"/>
    <property type="evidence" value="ECO:0007669"/>
    <property type="project" value="InterPro"/>
</dbReference>
<dbReference type="Pfam" id="PF00002">
    <property type="entry name" value="7tm_2"/>
    <property type="match status" value="1"/>
</dbReference>
<organism evidence="11 12">
    <name type="scientific">Desmophyllum pertusum</name>
    <dbReference type="NCBI Taxonomy" id="174260"/>
    <lineage>
        <taxon>Eukaryota</taxon>
        <taxon>Metazoa</taxon>
        <taxon>Cnidaria</taxon>
        <taxon>Anthozoa</taxon>
        <taxon>Hexacorallia</taxon>
        <taxon>Scleractinia</taxon>
        <taxon>Caryophylliina</taxon>
        <taxon>Caryophylliidae</taxon>
        <taxon>Desmophyllum</taxon>
    </lineage>
</organism>
<evidence type="ECO:0000256" key="4">
    <source>
        <dbReference type="ARBA" id="ARBA00022989"/>
    </source>
</evidence>
<keyword evidence="4 8" id="KW-1133">Transmembrane helix</keyword>
<evidence type="ECO:0000313" key="12">
    <source>
        <dbReference type="Proteomes" id="UP001163046"/>
    </source>
</evidence>
<gene>
    <name evidence="11" type="ORF">OS493_030202</name>
</gene>
<dbReference type="PROSITE" id="PS50221">
    <property type="entry name" value="GAIN_B"/>
    <property type="match status" value="1"/>
</dbReference>
<feature type="domain" description="GAIN-B" evidence="9">
    <location>
        <begin position="10"/>
        <end position="167"/>
    </location>
</feature>
<evidence type="ECO:0000259" key="10">
    <source>
        <dbReference type="PROSITE" id="PS50261"/>
    </source>
</evidence>
<dbReference type="InterPro" id="IPR057244">
    <property type="entry name" value="GAIN_B"/>
</dbReference>
<accession>A0A9W9YK28</accession>
<evidence type="ECO:0000256" key="3">
    <source>
        <dbReference type="ARBA" id="ARBA00022692"/>
    </source>
</evidence>
<comment type="subcellular location">
    <subcellularLocation>
        <location evidence="1">Membrane</location>
        <topology evidence="1">Multi-pass membrane protein</topology>
    </subcellularLocation>
</comment>
<dbReference type="Gene3D" id="2.60.220.50">
    <property type="match status" value="1"/>
</dbReference>
<feature type="transmembrane region" description="Helical" evidence="8">
    <location>
        <begin position="255"/>
        <end position="278"/>
    </location>
</feature>
<feature type="transmembrane region" description="Helical" evidence="8">
    <location>
        <begin position="186"/>
        <end position="209"/>
    </location>
</feature>
<dbReference type="PANTHER" id="PTHR45930:SF4">
    <property type="entry name" value="ADHESION G PROTEIN-COUPLED RECEPTOR A3"/>
    <property type="match status" value="1"/>
</dbReference>
<keyword evidence="12" id="KW-1185">Reference proteome</keyword>
<feature type="domain" description="G-protein coupled receptors family 2 profile 2" evidence="10">
    <location>
        <begin position="184"/>
        <end position="320"/>
    </location>
</feature>
<evidence type="ECO:0000256" key="7">
    <source>
        <dbReference type="ARBA" id="ARBA00023170"/>
    </source>
</evidence>
<evidence type="ECO:0008006" key="13">
    <source>
        <dbReference type="Google" id="ProtNLM"/>
    </source>
</evidence>
<sequence length="320" mass="35720">MCYATKGKGSRLTDIDCVPCTYNASCKKQMLVDTSIYLPPSLLQHIPLDVKFQFIVYANSKLFPEITNGSETERKREVSSSVMSAHFGGIQVTNVSHPVILKFRNHQIGEEPIPIYWNHDGNGGLGSWKKNMDCNKVSSQGNSTIMECSQLFNKNFFAVMMNVIKPVNTGVIQHDSWLPLPFSLELVVFVGAGISVLFILTTLIVYAVIREVRFDRDDAAMLMNHCLALIVTIVVFVTGINHVTNVLVCRSVGVLLHYFLLCSLLWIGCGGICLHRLIRTAIEPEEFNPVLRYYMISWGIPLIICGITVAGNPDNYNVDD</sequence>
<keyword evidence="5 8" id="KW-0472">Membrane</keyword>
<dbReference type="Proteomes" id="UP001163046">
    <property type="component" value="Unassembled WGS sequence"/>
</dbReference>
<dbReference type="PROSITE" id="PS50261">
    <property type="entry name" value="G_PROTEIN_RECEP_F2_4"/>
    <property type="match status" value="1"/>
</dbReference>
<evidence type="ECO:0000256" key="1">
    <source>
        <dbReference type="ARBA" id="ARBA00004141"/>
    </source>
</evidence>
<evidence type="ECO:0000256" key="5">
    <source>
        <dbReference type="ARBA" id="ARBA00023136"/>
    </source>
</evidence>
<keyword evidence="6" id="KW-1015">Disulfide bond</keyword>
<protein>
    <recommendedName>
        <fullName evidence="13">G-protein coupled receptors family 2 profile 2 domain-containing protein</fullName>
    </recommendedName>
</protein>
<name>A0A9W9YK28_9CNID</name>
<reference evidence="11" key="1">
    <citation type="submission" date="2023-01" db="EMBL/GenBank/DDBJ databases">
        <title>Genome assembly of the deep-sea coral Lophelia pertusa.</title>
        <authorList>
            <person name="Herrera S."/>
            <person name="Cordes E."/>
        </authorList>
    </citation>
    <scope>NUCLEOTIDE SEQUENCE</scope>
    <source>
        <strain evidence="11">USNM1676648</strain>
        <tissue evidence="11">Polyp</tissue>
    </source>
</reference>
<dbReference type="PANTHER" id="PTHR45930">
    <property type="entry name" value="G-PROTEIN COUPLED RECEPTOR 124-LIKE PROTEIN"/>
    <property type="match status" value="1"/>
</dbReference>
<dbReference type="PRINTS" id="PR00249">
    <property type="entry name" value="GPCRSECRETIN"/>
</dbReference>
<comment type="similarity">
    <text evidence="2">Belongs to the G-protein coupled receptor 2 family. Adhesion G-protein coupled receptor (ADGR) subfamily.</text>
</comment>
<keyword evidence="3 8" id="KW-0812">Transmembrane</keyword>